<comment type="caution">
    <text evidence="2">The sequence shown here is derived from an EMBL/GenBank/DDBJ whole genome shotgun (WGS) entry which is preliminary data.</text>
</comment>
<keyword evidence="3" id="KW-1185">Reference proteome</keyword>
<gene>
    <name evidence="2" type="ORF">CHARACLAT_007673</name>
</gene>
<organism evidence="2 3">
    <name type="scientific">Characodon lateralis</name>
    <dbReference type="NCBI Taxonomy" id="208331"/>
    <lineage>
        <taxon>Eukaryota</taxon>
        <taxon>Metazoa</taxon>
        <taxon>Chordata</taxon>
        <taxon>Craniata</taxon>
        <taxon>Vertebrata</taxon>
        <taxon>Euteleostomi</taxon>
        <taxon>Actinopterygii</taxon>
        <taxon>Neopterygii</taxon>
        <taxon>Teleostei</taxon>
        <taxon>Neoteleostei</taxon>
        <taxon>Acanthomorphata</taxon>
        <taxon>Ovalentaria</taxon>
        <taxon>Atherinomorphae</taxon>
        <taxon>Cyprinodontiformes</taxon>
        <taxon>Goodeidae</taxon>
        <taxon>Characodon</taxon>
    </lineage>
</organism>
<name>A0ABU7F1H7_9TELE</name>
<reference evidence="2 3" key="1">
    <citation type="submission" date="2021-06" db="EMBL/GenBank/DDBJ databases">
        <authorList>
            <person name="Palmer J.M."/>
        </authorList>
    </citation>
    <scope>NUCLEOTIDE SEQUENCE [LARGE SCALE GENOMIC DNA]</scope>
    <source>
        <strain evidence="2 3">CL_MEX2019</strain>
        <tissue evidence="2">Muscle</tissue>
    </source>
</reference>
<feature type="compositionally biased region" description="Low complexity" evidence="1">
    <location>
        <begin position="38"/>
        <end position="48"/>
    </location>
</feature>
<sequence>MTTRAKEKRQWCCFRVGGTSSSEPSRTGPGTGAGSGGSTFTSPSWTGTDPPPPRNRTRNRIMSREQWRWLADQEQGHEPENRVELWWRGGWRRDQEISSLKWRFLPGPFVARPQWRGESEDQGNNPSSPQTSLEGTSPRDQARGMVREFKRGEVLAKLFFHLVTCPSSPWRRLEIAGSFCHNVGFCWTNMQGRTPEARSLQLHLA</sequence>
<feature type="compositionally biased region" description="Polar residues" evidence="1">
    <location>
        <begin position="122"/>
        <end position="139"/>
    </location>
</feature>
<evidence type="ECO:0000313" key="2">
    <source>
        <dbReference type="EMBL" id="MED6293126.1"/>
    </source>
</evidence>
<feature type="region of interest" description="Disordered" evidence="1">
    <location>
        <begin position="113"/>
        <end position="140"/>
    </location>
</feature>
<evidence type="ECO:0000313" key="3">
    <source>
        <dbReference type="Proteomes" id="UP001352852"/>
    </source>
</evidence>
<proteinExistence type="predicted"/>
<protein>
    <submittedName>
        <fullName evidence="2">Uncharacterized protein</fullName>
    </submittedName>
</protein>
<feature type="compositionally biased region" description="Basic and acidic residues" evidence="1">
    <location>
        <begin position="1"/>
        <end position="10"/>
    </location>
</feature>
<evidence type="ECO:0000256" key="1">
    <source>
        <dbReference type="SAM" id="MobiDB-lite"/>
    </source>
</evidence>
<dbReference type="EMBL" id="JAHUTJ010074203">
    <property type="protein sequence ID" value="MED6293126.1"/>
    <property type="molecule type" value="Genomic_DNA"/>
</dbReference>
<accession>A0ABU7F1H7</accession>
<dbReference type="Proteomes" id="UP001352852">
    <property type="component" value="Unassembled WGS sequence"/>
</dbReference>
<feature type="region of interest" description="Disordered" evidence="1">
    <location>
        <begin position="1"/>
        <end position="60"/>
    </location>
</feature>